<dbReference type="SMART" id="SM00332">
    <property type="entry name" value="PP2Cc"/>
    <property type="match status" value="1"/>
</dbReference>
<dbReference type="PROSITE" id="PS51746">
    <property type="entry name" value="PPM_2"/>
    <property type="match status" value="1"/>
</dbReference>
<feature type="compositionally biased region" description="Polar residues" evidence="5">
    <location>
        <begin position="20"/>
        <end position="29"/>
    </location>
</feature>
<dbReference type="InterPro" id="IPR000222">
    <property type="entry name" value="PP2C_BS"/>
</dbReference>
<proteinExistence type="inferred from homology"/>
<dbReference type="GO" id="GO:0046872">
    <property type="term" value="F:metal ion binding"/>
    <property type="evidence" value="ECO:0007669"/>
    <property type="project" value="UniProtKB-KW"/>
</dbReference>
<feature type="compositionally biased region" description="Basic and acidic residues" evidence="5">
    <location>
        <begin position="545"/>
        <end position="555"/>
    </location>
</feature>
<comment type="similarity">
    <text evidence="4">Belongs to the PP2C family.</text>
</comment>
<dbReference type="PROSITE" id="PS01032">
    <property type="entry name" value="PPM_1"/>
    <property type="match status" value="1"/>
</dbReference>
<dbReference type="InterPro" id="IPR015655">
    <property type="entry name" value="PP2C"/>
</dbReference>
<dbReference type="CDD" id="cd00143">
    <property type="entry name" value="PP2Cc"/>
    <property type="match status" value="1"/>
</dbReference>
<dbReference type="InterPro" id="IPR001932">
    <property type="entry name" value="PPM-type_phosphatase-like_dom"/>
</dbReference>
<evidence type="ECO:0000313" key="8">
    <source>
        <dbReference type="Proteomes" id="UP000594262"/>
    </source>
</evidence>
<dbReference type="RefSeq" id="XP_066921162.1">
    <property type="nucleotide sequence ID" value="XM_067065061.1"/>
</dbReference>
<dbReference type="OrthoDB" id="10264738at2759"/>
<feature type="region of interest" description="Disordered" evidence="5">
    <location>
        <begin position="1"/>
        <end position="29"/>
    </location>
</feature>
<accession>A0A7M5XCU3</accession>
<feature type="compositionally biased region" description="Basic residues" evidence="5">
    <location>
        <begin position="1"/>
        <end position="16"/>
    </location>
</feature>
<dbReference type="EnsemblMetazoa" id="CLYHEMT021082.1">
    <property type="protein sequence ID" value="CLYHEMP021082.1"/>
    <property type="gene ID" value="CLYHEMG021082"/>
</dbReference>
<evidence type="ECO:0000256" key="1">
    <source>
        <dbReference type="ARBA" id="ARBA00022723"/>
    </source>
</evidence>
<evidence type="ECO:0000256" key="5">
    <source>
        <dbReference type="SAM" id="MobiDB-lite"/>
    </source>
</evidence>
<feature type="domain" description="PPM-type phosphatase" evidence="6">
    <location>
        <begin position="103"/>
        <end position="480"/>
    </location>
</feature>
<evidence type="ECO:0000256" key="4">
    <source>
        <dbReference type="RuleBase" id="RU003465"/>
    </source>
</evidence>
<evidence type="ECO:0000259" key="6">
    <source>
        <dbReference type="PROSITE" id="PS51746"/>
    </source>
</evidence>
<dbReference type="GeneID" id="136808531"/>
<name>A0A7M5XCU3_9CNID</name>
<organism evidence="7 8">
    <name type="scientific">Clytia hemisphaerica</name>
    <dbReference type="NCBI Taxonomy" id="252671"/>
    <lineage>
        <taxon>Eukaryota</taxon>
        <taxon>Metazoa</taxon>
        <taxon>Cnidaria</taxon>
        <taxon>Hydrozoa</taxon>
        <taxon>Hydroidolina</taxon>
        <taxon>Leptothecata</taxon>
        <taxon>Obeliida</taxon>
        <taxon>Clytiidae</taxon>
        <taxon>Clytia</taxon>
    </lineage>
</organism>
<dbReference type="SUPFAM" id="SSF81606">
    <property type="entry name" value="PP2C-like"/>
    <property type="match status" value="1"/>
</dbReference>
<dbReference type="Gene3D" id="3.60.40.10">
    <property type="entry name" value="PPM-type phosphatase domain"/>
    <property type="match status" value="1"/>
</dbReference>
<dbReference type="Proteomes" id="UP000594262">
    <property type="component" value="Unplaced"/>
</dbReference>
<dbReference type="InterPro" id="IPR036457">
    <property type="entry name" value="PPM-type-like_dom_sf"/>
</dbReference>
<dbReference type="GO" id="GO:0004741">
    <property type="term" value="F:[pyruvate dehydrogenase (acetyl-transferring)]-phosphatase activity"/>
    <property type="evidence" value="ECO:0007669"/>
    <property type="project" value="TreeGrafter"/>
</dbReference>
<evidence type="ECO:0000313" key="7">
    <source>
        <dbReference type="EnsemblMetazoa" id="CLYHEMP021082.1"/>
    </source>
</evidence>
<dbReference type="PANTHER" id="PTHR13832:SF354">
    <property type="entry name" value="GM14138P"/>
    <property type="match status" value="1"/>
</dbReference>
<dbReference type="AlphaFoldDB" id="A0A7M5XCU3"/>
<protein>
    <recommendedName>
        <fullName evidence="6">PPM-type phosphatase domain-containing protein</fullName>
    </recommendedName>
</protein>
<keyword evidence="8" id="KW-1185">Reference proteome</keyword>
<keyword evidence="1" id="KW-0479">Metal-binding</keyword>
<dbReference type="Pfam" id="PF00481">
    <property type="entry name" value="PP2C"/>
    <property type="match status" value="2"/>
</dbReference>
<evidence type="ECO:0000256" key="2">
    <source>
        <dbReference type="ARBA" id="ARBA00022801"/>
    </source>
</evidence>
<feature type="region of interest" description="Disordered" evidence="5">
    <location>
        <begin position="545"/>
        <end position="568"/>
    </location>
</feature>
<sequence length="568" mass="64755">MLKNHCFPKRKTKSSRSKQESTSTGTMTSNFSSFKKLTSRAFSYLLDAQQQHPSIVAYTRYSLPRKYTYARPNFLELDEEATIASSDHEIRPVILPKRPLIMNAGYAEVINAGKTPQTNEDQATFCSFVITVPQNMREEGWTKEQCQLPCVYFAVFDGHAGYDAALFAQNRLHFHVKERLTQISNMLVMPQDEIERKYFTMGLIMDIDADKLIIGALEEAFHTFDDELRQERFDFHVQGGCTVVVCVIIKGKLYVAGAGDSRAVLYRDNNPVAMSRDHTPESERKRIQTVTCYNPDLVRGEYTPLQFQHRCRKKDLGTRQLYRNHLMDGWSFKVVDKNDLKPQVICGEGKRARLLDTIGTTRGFGDHDLEVPYMDGLKIKPFMLSSPEVFVYDLENETFSDEDVLVMATDGLWERLTNENVGELVNTTLKKHSLEENRKYLVAAQALVDESRGVLSERGWRTIDNAPATYDDVSVFVIPLKEWKRTLDLVVRSTRPGSSVILAGEEYCNIPHNPLSVIGDRLTEAELDDVTKGYDDVSKTVELRGLENQRKRANESLDEGPQEKAMQN</sequence>
<dbReference type="GO" id="GO:0005739">
    <property type="term" value="C:mitochondrion"/>
    <property type="evidence" value="ECO:0007669"/>
    <property type="project" value="TreeGrafter"/>
</dbReference>
<keyword evidence="3 4" id="KW-0904">Protein phosphatase</keyword>
<reference evidence="7" key="1">
    <citation type="submission" date="2021-01" db="UniProtKB">
        <authorList>
            <consortium name="EnsemblMetazoa"/>
        </authorList>
    </citation>
    <scope>IDENTIFICATION</scope>
</reference>
<dbReference type="PANTHER" id="PTHR13832">
    <property type="entry name" value="PROTEIN PHOSPHATASE 2C"/>
    <property type="match status" value="1"/>
</dbReference>
<keyword evidence="2 4" id="KW-0378">Hydrolase</keyword>
<evidence type="ECO:0000256" key="3">
    <source>
        <dbReference type="ARBA" id="ARBA00022912"/>
    </source>
</evidence>